<evidence type="ECO:0000313" key="2">
    <source>
        <dbReference type="Proteomes" id="UP000249165"/>
    </source>
</evidence>
<accession>A0A327YD53</accession>
<dbReference type="EMBL" id="QLMG01000010">
    <property type="protein sequence ID" value="RAK18990.1"/>
    <property type="molecule type" value="Genomic_DNA"/>
</dbReference>
<dbReference type="Proteomes" id="UP000249165">
    <property type="component" value="Unassembled WGS sequence"/>
</dbReference>
<comment type="caution">
    <text evidence="1">The sequence shown here is derived from an EMBL/GenBank/DDBJ whole genome shotgun (WGS) entry which is preliminary data.</text>
</comment>
<keyword evidence="2" id="KW-1185">Reference proteome</keyword>
<protein>
    <submittedName>
        <fullName evidence="1">Uncharacterized protein</fullName>
    </submittedName>
</protein>
<organism evidence="1 2">
    <name type="scientific">Salipiger aestuarii</name>
    <dbReference type="NCBI Taxonomy" id="568098"/>
    <lineage>
        <taxon>Bacteria</taxon>
        <taxon>Pseudomonadati</taxon>
        <taxon>Pseudomonadota</taxon>
        <taxon>Alphaproteobacteria</taxon>
        <taxon>Rhodobacterales</taxon>
        <taxon>Roseobacteraceae</taxon>
        <taxon>Salipiger</taxon>
    </lineage>
</organism>
<evidence type="ECO:0000313" key="1">
    <source>
        <dbReference type="EMBL" id="RAK18990.1"/>
    </source>
</evidence>
<dbReference type="AlphaFoldDB" id="A0A327YD53"/>
<proteinExistence type="predicted"/>
<name>A0A327YD53_9RHOB</name>
<sequence length="123" mass="12439">MLYRRLMLVKGETGMHAGGILAAGLIVVGLTGAGVIGAGLIGAGPGIAATAKPDSVCEVTARLVSETVAARAAGQSKARARKPLHAALGADAGNVLAEWVWTLPEDQLTPAVGQAWKDQCEAQ</sequence>
<reference evidence="1 2" key="1">
    <citation type="submission" date="2018-06" db="EMBL/GenBank/DDBJ databases">
        <title>Genomic Encyclopedia of Archaeal and Bacterial Type Strains, Phase II (KMG-II): from individual species to whole genera.</title>
        <authorList>
            <person name="Goeker M."/>
        </authorList>
    </citation>
    <scope>NUCLEOTIDE SEQUENCE [LARGE SCALE GENOMIC DNA]</scope>
    <source>
        <strain evidence="1 2">DSM 22011</strain>
    </source>
</reference>
<gene>
    <name evidence="1" type="ORF">ATI53_101032</name>
</gene>